<feature type="binding site" evidence="7">
    <location>
        <begin position="234"/>
        <end position="235"/>
    </location>
    <ligand>
        <name>substrate</name>
    </ligand>
</feature>
<dbReference type="InterPro" id="IPR013785">
    <property type="entry name" value="Aldolase_TIM"/>
</dbReference>
<dbReference type="NCBIfam" id="TIGR00419">
    <property type="entry name" value="tim"/>
    <property type="match status" value="1"/>
</dbReference>
<evidence type="ECO:0000256" key="2">
    <source>
        <dbReference type="ARBA" id="ARBA00007422"/>
    </source>
</evidence>
<dbReference type="PANTHER" id="PTHR21139:SF42">
    <property type="entry name" value="TRIOSEPHOSPHATE ISOMERASE"/>
    <property type="match status" value="1"/>
</dbReference>
<feature type="binding site" evidence="7">
    <location>
        <begin position="9"/>
        <end position="11"/>
    </location>
    <ligand>
        <name>substrate</name>
    </ligand>
</feature>
<feature type="active site" description="Proton acceptor" evidence="7">
    <location>
        <position position="167"/>
    </location>
</feature>
<comment type="subunit">
    <text evidence="7 8">Homodimer.</text>
</comment>
<feature type="active site" description="Electrophile" evidence="7">
    <location>
        <position position="95"/>
    </location>
</feature>
<comment type="pathway">
    <text evidence="1 7 8">Carbohydrate degradation; glycolysis; D-glyceraldehyde 3-phosphate from glycerone phosphate: step 1/1.</text>
</comment>
<evidence type="ECO:0000256" key="1">
    <source>
        <dbReference type="ARBA" id="ARBA00004680"/>
    </source>
</evidence>
<dbReference type="UniPathway" id="UPA00109">
    <property type="reaction ID" value="UER00189"/>
</dbReference>
<evidence type="ECO:0000256" key="6">
    <source>
        <dbReference type="ARBA" id="ARBA00023235"/>
    </source>
</evidence>
<comment type="similarity">
    <text evidence="2 7 8">Belongs to the triosephosphate isomerase family.</text>
</comment>
<evidence type="ECO:0000256" key="3">
    <source>
        <dbReference type="ARBA" id="ARBA00022432"/>
    </source>
</evidence>
<dbReference type="GO" id="GO:0004807">
    <property type="term" value="F:triose-phosphate isomerase activity"/>
    <property type="evidence" value="ECO:0007669"/>
    <property type="project" value="UniProtKB-UniRule"/>
</dbReference>
<dbReference type="PROSITE" id="PS51440">
    <property type="entry name" value="TIM_2"/>
    <property type="match status" value="1"/>
</dbReference>
<dbReference type="GO" id="GO:0005829">
    <property type="term" value="C:cytosol"/>
    <property type="evidence" value="ECO:0007669"/>
    <property type="project" value="TreeGrafter"/>
</dbReference>
<gene>
    <name evidence="7" type="primary">tpiA</name>
    <name evidence="9" type="ORF">COY52_01830</name>
</gene>
<dbReference type="GO" id="GO:0046166">
    <property type="term" value="P:glyceraldehyde-3-phosphate biosynthetic process"/>
    <property type="evidence" value="ECO:0007669"/>
    <property type="project" value="TreeGrafter"/>
</dbReference>
<proteinExistence type="inferred from homology"/>
<accession>A0A2M7SES8</accession>
<dbReference type="Gene3D" id="3.20.20.70">
    <property type="entry name" value="Aldolase class I"/>
    <property type="match status" value="1"/>
</dbReference>
<dbReference type="Pfam" id="PF00121">
    <property type="entry name" value="TIM"/>
    <property type="match status" value="1"/>
</dbReference>
<dbReference type="InterPro" id="IPR000652">
    <property type="entry name" value="Triosephosphate_isomerase"/>
</dbReference>
<dbReference type="HAMAP" id="MF_00147_B">
    <property type="entry name" value="TIM_B"/>
    <property type="match status" value="1"/>
</dbReference>
<dbReference type="GO" id="GO:0019563">
    <property type="term" value="P:glycerol catabolic process"/>
    <property type="evidence" value="ECO:0007669"/>
    <property type="project" value="TreeGrafter"/>
</dbReference>
<dbReference type="InterPro" id="IPR022896">
    <property type="entry name" value="TrioseP_Isoase_bac/euk"/>
</dbReference>
<comment type="caution">
    <text evidence="9">The sequence shown here is derived from an EMBL/GenBank/DDBJ whole genome shotgun (WGS) entry which is preliminary data.</text>
</comment>
<dbReference type="GO" id="GO:0006096">
    <property type="term" value="P:glycolytic process"/>
    <property type="evidence" value="ECO:0007669"/>
    <property type="project" value="UniProtKB-UniRule"/>
</dbReference>
<comment type="pathway">
    <text evidence="7 8">Carbohydrate biosynthesis; gluconeogenesis.</text>
</comment>
<comment type="catalytic activity">
    <reaction evidence="7 8">
        <text>D-glyceraldehyde 3-phosphate = dihydroxyacetone phosphate</text>
        <dbReference type="Rhea" id="RHEA:18585"/>
        <dbReference type="ChEBI" id="CHEBI:57642"/>
        <dbReference type="ChEBI" id="CHEBI:59776"/>
        <dbReference type="EC" id="5.3.1.1"/>
    </reaction>
</comment>
<dbReference type="InterPro" id="IPR020861">
    <property type="entry name" value="Triosephosphate_isomerase_AS"/>
</dbReference>
<evidence type="ECO:0000313" key="9">
    <source>
        <dbReference type="EMBL" id="PIZ17984.1"/>
    </source>
</evidence>
<dbReference type="EMBL" id="PFMR01000055">
    <property type="protein sequence ID" value="PIZ17984.1"/>
    <property type="molecule type" value="Genomic_DNA"/>
</dbReference>
<dbReference type="PANTHER" id="PTHR21139">
    <property type="entry name" value="TRIOSEPHOSPHATE ISOMERASE"/>
    <property type="match status" value="1"/>
</dbReference>
<keyword evidence="5 7" id="KW-0324">Glycolysis</keyword>
<evidence type="ECO:0000256" key="4">
    <source>
        <dbReference type="ARBA" id="ARBA00022490"/>
    </source>
</evidence>
<dbReference type="AlphaFoldDB" id="A0A2M7SES8"/>
<sequence length="254" mass="27912">MRKPIIAANWKMNKTVSEAAEFARELKDLAKDIFSVEIVVCPPFIALGAVGEVLRNTNIRMGAQNMHWEKSGAFTGEISPVMLRDLGCRFVIIGHSERRGYFQETNKDINKKMKSAFSFNLTPIMCVGEKLEERESKSTLKVVEKQIKEGLAEIGKEEIKSLVVAYEPIWAIGTGKTATPADASEVHAHIRSVLSSMHDSETAQQVRIQYGGSVTPESVGGLMKEEGIDGALVGGASLNVNSFLKIIQFNNSRV</sequence>
<comment type="function">
    <text evidence="7">Involved in the gluconeogenesis. Catalyzes stereospecifically the conversion of dihydroxyacetone phosphate (DHAP) to D-glyceraldehyde-3-phosphate (G3P).</text>
</comment>
<protein>
    <recommendedName>
        <fullName evidence="7 8">Triosephosphate isomerase</fullName>
        <shortName evidence="7">TIM</shortName>
        <shortName evidence="7">TPI</shortName>
        <ecNumber evidence="7 8">5.3.1.1</ecNumber>
    </recommendedName>
    <alternativeName>
        <fullName evidence="7">Triose-phosphate isomerase</fullName>
    </alternativeName>
</protein>
<dbReference type="EC" id="5.3.1.1" evidence="7 8"/>
<keyword evidence="3 7" id="KW-0312">Gluconeogenesis</keyword>
<dbReference type="SUPFAM" id="SSF51351">
    <property type="entry name" value="Triosephosphate isomerase (TIM)"/>
    <property type="match status" value="1"/>
</dbReference>
<dbReference type="PROSITE" id="PS00171">
    <property type="entry name" value="TIM_1"/>
    <property type="match status" value="1"/>
</dbReference>
<dbReference type="Proteomes" id="UP000229307">
    <property type="component" value="Unassembled WGS sequence"/>
</dbReference>
<keyword evidence="6 7" id="KW-0413">Isomerase</keyword>
<feature type="binding site" evidence="7">
    <location>
        <position position="213"/>
    </location>
    <ligand>
        <name>substrate</name>
    </ligand>
</feature>
<evidence type="ECO:0000256" key="7">
    <source>
        <dbReference type="HAMAP-Rule" id="MF_00147"/>
    </source>
</evidence>
<reference evidence="10" key="1">
    <citation type="submission" date="2017-09" db="EMBL/GenBank/DDBJ databases">
        <title>Depth-based differentiation of microbial function through sediment-hosted aquifers and enrichment of novel symbionts in the deep terrestrial subsurface.</title>
        <authorList>
            <person name="Probst A.J."/>
            <person name="Ladd B."/>
            <person name="Jarett J.K."/>
            <person name="Geller-Mcgrath D.E."/>
            <person name="Sieber C.M.K."/>
            <person name="Emerson J.B."/>
            <person name="Anantharaman K."/>
            <person name="Thomas B.C."/>
            <person name="Malmstrom R."/>
            <person name="Stieglmeier M."/>
            <person name="Klingl A."/>
            <person name="Woyke T."/>
            <person name="Ryan C.M."/>
            <person name="Banfield J.F."/>
        </authorList>
    </citation>
    <scope>NUCLEOTIDE SEQUENCE [LARGE SCALE GENOMIC DNA]</scope>
</reference>
<dbReference type="CDD" id="cd00311">
    <property type="entry name" value="TIM"/>
    <property type="match status" value="1"/>
</dbReference>
<keyword evidence="4 7" id="KW-0963">Cytoplasm</keyword>
<evidence type="ECO:0000256" key="5">
    <source>
        <dbReference type="ARBA" id="ARBA00023152"/>
    </source>
</evidence>
<evidence type="ECO:0000256" key="8">
    <source>
        <dbReference type="RuleBase" id="RU363013"/>
    </source>
</evidence>
<organism evidence="9 10">
    <name type="scientific">Candidatus Desantisbacteria bacterium CG_4_10_14_0_8_um_filter_48_22</name>
    <dbReference type="NCBI Taxonomy" id="1974543"/>
    <lineage>
        <taxon>Bacteria</taxon>
        <taxon>Candidatus Desantisiibacteriota</taxon>
    </lineage>
</organism>
<comment type="subcellular location">
    <subcellularLocation>
        <location evidence="7 8">Cytoplasm</location>
    </subcellularLocation>
</comment>
<dbReference type="FunFam" id="3.20.20.70:FF:000016">
    <property type="entry name" value="Triosephosphate isomerase"/>
    <property type="match status" value="1"/>
</dbReference>
<dbReference type="UniPathway" id="UPA00138"/>
<dbReference type="GO" id="GO:0006094">
    <property type="term" value="P:gluconeogenesis"/>
    <property type="evidence" value="ECO:0007669"/>
    <property type="project" value="UniProtKB-UniRule"/>
</dbReference>
<feature type="binding site" evidence="7">
    <location>
        <position position="173"/>
    </location>
    <ligand>
        <name>substrate</name>
    </ligand>
</feature>
<evidence type="ECO:0000313" key="10">
    <source>
        <dbReference type="Proteomes" id="UP000229307"/>
    </source>
</evidence>
<dbReference type="InterPro" id="IPR035990">
    <property type="entry name" value="TIM_sf"/>
</dbReference>
<name>A0A2M7SES8_9BACT</name>